<gene>
    <name evidence="1" type="ORF">GE061_004859</name>
</gene>
<keyword evidence="2" id="KW-1185">Reference proteome</keyword>
<protein>
    <submittedName>
        <fullName evidence="1">Uncharacterized protein</fullName>
    </submittedName>
</protein>
<accession>A0A8S9X1W2</accession>
<evidence type="ECO:0000313" key="1">
    <source>
        <dbReference type="EMBL" id="KAF6202459.1"/>
    </source>
</evidence>
<proteinExistence type="predicted"/>
<dbReference type="Proteomes" id="UP000466442">
    <property type="component" value="Linkage Group LG12"/>
</dbReference>
<sequence length="208" mass="23994">MYWSNCYCINPNEDVDKSYAKQCYEYSELEKNCVDETTEFLPHPSPCSIHIDKNHLLGNFEIEKKILTQPLDKYFKSYDFQLAKLKRASLNLMNLAEFVKGMDEISIEGSVDQLLSEVRTGYNQLKKNITLEVMKMRGRLEDVSQKVGELEEQTMTRINNALKKYGCCMKELNSLDDGLDCSDDEVQPQPISTTDMINIYDENLQTAV</sequence>
<dbReference type="AlphaFoldDB" id="A0A8S9X1W2"/>
<organism evidence="1 2">
    <name type="scientific">Apolygus lucorum</name>
    <name type="common">Small green plant bug</name>
    <name type="synonym">Lygocoris lucorum</name>
    <dbReference type="NCBI Taxonomy" id="248454"/>
    <lineage>
        <taxon>Eukaryota</taxon>
        <taxon>Metazoa</taxon>
        <taxon>Ecdysozoa</taxon>
        <taxon>Arthropoda</taxon>
        <taxon>Hexapoda</taxon>
        <taxon>Insecta</taxon>
        <taxon>Pterygota</taxon>
        <taxon>Neoptera</taxon>
        <taxon>Paraneoptera</taxon>
        <taxon>Hemiptera</taxon>
        <taxon>Heteroptera</taxon>
        <taxon>Panheteroptera</taxon>
        <taxon>Cimicomorpha</taxon>
        <taxon>Miridae</taxon>
        <taxon>Mirini</taxon>
        <taxon>Apolygus</taxon>
    </lineage>
</organism>
<evidence type="ECO:0000313" key="2">
    <source>
        <dbReference type="Proteomes" id="UP000466442"/>
    </source>
</evidence>
<reference evidence="1" key="1">
    <citation type="journal article" date="2021" name="Mol. Ecol. Resour.">
        <title>Apolygus lucorum genome provides insights into omnivorousness and mesophyll feeding.</title>
        <authorList>
            <person name="Liu Y."/>
            <person name="Liu H."/>
            <person name="Wang H."/>
            <person name="Huang T."/>
            <person name="Liu B."/>
            <person name="Yang B."/>
            <person name="Yin L."/>
            <person name="Li B."/>
            <person name="Zhang Y."/>
            <person name="Zhang S."/>
            <person name="Jiang F."/>
            <person name="Zhang X."/>
            <person name="Ren Y."/>
            <person name="Wang B."/>
            <person name="Wang S."/>
            <person name="Lu Y."/>
            <person name="Wu K."/>
            <person name="Fan W."/>
            <person name="Wang G."/>
        </authorList>
    </citation>
    <scope>NUCLEOTIDE SEQUENCE</scope>
    <source>
        <strain evidence="1">12Hb</strain>
    </source>
</reference>
<comment type="caution">
    <text evidence="1">The sequence shown here is derived from an EMBL/GenBank/DDBJ whole genome shotgun (WGS) entry which is preliminary data.</text>
</comment>
<dbReference type="EMBL" id="WIXP02000012">
    <property type="protein sequence ID" value="KAF6202459.1"/>
    <property type="molecule type" value="Genomic_DNA"/>
</dbReference>
<name>A0A8S9X1W2_APOLU</name>